<protein>
    <submittedName>
        <fullName evidence="1">Uncharacterized protein</fullName>
    </submittedName>
</protein>
<comment type="caution">
    <text evidence="1">The sequence shown here is derived from an EMBL/GenBank/DDBJ whole genome shotgun (WGS) entry which is preliminary data.</text>
</comment>
<dbReference type="EMBL" id="MNPL01028833">
    <property type="protein sequence ID" value="OQR67439.1"/>
    <property type="molecule type" value="Genomic_DNA"/>
</dbReference>
<dbReference type="AlphaFoldDB" id="A0A1V9X1M3"/>
<accession>A0A1V9X1M3</accession>
<reference evidence="1 2" key="1">
    <citation type="journal article" date="2017" name="Gigascience">
        <title>Draft genome of the honey bee ectoparasitic mite, Tropilaelaps mercedesae, is shaped by the parasitic life history.</title>
        <authorList>
            <person name="Dong X."/>
            <person name="Armstrong S.D."/>
            <person name="Xia D."/>
            <person name="Makepeace B.L."/>
            <person name="Darby A.C."/>
            <person name="Kadowaki T."/>
        </authorList>
    </citation>
    <scope>NUCLEOTIDE SEQUENCE [LARGE SCALE GENOMIC DNA]</scope>
    <source>
        <strain evidence="1">Wuxi-XJTLU</strain>
    </source>
</reference>
<name>A0A1V9X1M3_9ACAR</name>
<proteinExistence type="predicted"/>
<dbReference type="Proteomes" id="UP000192247">
    <property type="component" value="Unassembled WGS sequence"/>
</dbReference>
<keyword evidence="2" id="KW-1185">Reference proteome</keyword>
<sequence>MEVQRVHPDMALLRIPPQETCARIRASDLLNPQRYRPSSTNGTSRQTMTMLWKLQGNPTSRTEHLASGVFFLISRPIQVCRQDPYRLAGPGGQPDQTMLASDQPKSALTEFSAALSSSMAARALAQSPRDVVMEQMSTILLESVPEPELGKCLACP</sequence>
<organism evidence="1 2">
    <name type="scientific">Tropilaelaps mercedesae</name>
    <dbReference type="NCBI Taxonomy" id="418985"/>
    <lineage>
        <taxon>Eukaryota</taxon>
        <taxon>Metazoa</taxon>
        <taxon>Ecdysozoa</taxon>
        <taxon>Arthropoda</taxon>
        <taxon>Chelicerata</taxon>
        <taxon>Arachnida</taxon>
        <taxon>Acari</taxon>
        <taxon>Parasitiformes</taxon>
        <taxon>Mesostigmata</taxon>
        <taxon>Gamasina</taxon>
        <taxon>Dermanyssoidea</taxon>
        <taxon>Laelapidae</taxon>
        <taxon>Tropilaelaps</taxon>
    </lineage>
</organism>
<gene>
    <name evidence="1" type="ORF">BIW11_13529</name>
</gene>
<evidence type="ECO:0000313" key="2">
    <source>
        <dbReference type="Proteomes" id="UP000192247"/>
    </source>
</evidence>
<evidence type="ECO:0000313" key="1">
    <source>
        <dbReference type="EMBL" id="OQR67439.1"/>
    </source>
</evidence>
<dbReference type="InParanoid" id="A0A1V9X1M3"/>